<name>A0A510LB21_9FUSO</name>
<dbReference type="SUPFAM" id="SSF50118">
    <property type="entry name" value="Cell growth inhibitor/plasmid maintenance toxic component"/>
    <property type="match status" value="1"/>
</dbReference>
<dbReference type="EMBL" id="AP019846">
    <property type="protein sequence ID" value="BBM59375.1"/>
    <property type="molecule type" value="Genomic_DNA"/>
</dbReference>
<dbReference type="OrthoDB" id="95645at2"/>
<proteinExistence type="predicted"/>
<evidence type="ECO:0000313" key="2">
    <source>
        <dbReference type="Proteomes" id="UP000321561"/>
    </source>
</evidence>
<dbReference type="Proteomes" id="UP000321561">
    <property type="component" value="Chromosome"/>
</dbReference>
<protein>
    <recommendedName>
        <fullName evidence="3">Toxin-antitoxin system, toxin component, MazF family</fullName>
    </recommendedName>
</protein>
<dbReference type="Gene3D" id="2.30.30.110">
    <property type="match status" value="1"/>
</dbReference>
<dbReference type="InterPro" id="IPR011067">
    <property type="entry name" value="Plasmid_toxin/cell-grow_inhib"/>
</dbReference>
<organism evidence="1 2">
    <name type="scientific">Leptotrichia hongkongensis</name>
    <dbReference type="NCBI Taxonomy" id="554406"/>
    <lineage>
        <taxon>Bacteria</taxon>
        <taxon>Fusobacteriati</taxon>
        <taxon>Fusobacteriota</taxon>
        <taxon>Fusobacteriia</taxon>
        <taxon>Fusobacteriales</taxon>
        <taxon>Leptotrichiaceae</taxon>
        <taxon>Leptotrichia</taxon>
    </lineage>
</organism>
<dbReference type="AlphaFoldDB" id="A0A510LB21"/>
<dbReference type="InterPro" id="IPR003477">
    <property type="entry name" value="PemK-like"/>
</dbReference>
<sequence>MTKCEVFGVYLIDFKINEGGELSNKHYGLVLTKMSSSDKTFLVAPMTSKKRNKRYRGGITVICEKYQNNPSAKKAFIQLRKIREVSIKRLLGSKKYSLDEEDANRLKVAFHKFFKHLELDMEKLKKITSGAKEF</sequence>
<evidence type="ECO:0008006" key="3">
    <source>
        <dbReference type="Google" id="ProtNLM"/>
    </source>
</evidence>
<dbReference type="GO" id="GO:0003677">
    <property type="term" value="F:DNA binding"/>
    <property type="evidence" value="ECO:0007669"/>
    <property type="project" value="InterPro"/>
</dbReference>
<evidence type="ECO:0000313" key="1">
    <source>
        <dbReference type="EMBL" id="BBM59375.1"/>
    </source>
</evidence>
<dbReference type="KEGG" id="lhg:JMUB5056_0959"/>
<gene>
    <name evidence="1" type="ORF">JMUB5056_0959</name>
</gene>
<dbReference type="RefSeq" id="WP_147005456.1">
    <property type="nucleotide sequence ID" value="NZ_AP019846.1"/>
</dbReference>
<accession>A0A510LB21</accession>
<reference evidence="1 2" key="1">
    <citation type="submission" date="2019-07" db="EMBL/GenBank/DDBJ databases">
        <title>Complete Genome Sequence of Leptotrichia hongkongensis Strain JMUB5056.</title>
        <authorList>
            <person name="Watanabe S."/>
            <person name="Cui L."/>
        </authorList>
    </citation>
    <scope>NUCLEOTIDE SEQUENCE [LARGE SCALE GENOMIC DNA]</scope>
    <source>
        <strain evidence="1 2">JMUB5056</strain>
    </source>
</reference>
<dbReference type="Pfam" id="PF02452">
    <property type="entry name" value="PemK_toxin"/>
    <property type="match status" value="1"/>
</dbReference>